<feature type="region of interest" description="Disordered" evidence="1">
    <location>
        <begin position="1"/>
        <end position="25"/>
    </location>
</feature>
<dbReference type="Proteomes" id="UP000320762">
    <property type="component" value="Unassembled WGS sequence"/>
</dbReference>
<comment type="caution">
    <text evidence="2">The sequence shown here is derived from an EMBL/GenBank/DDBJ whole genome shotgun (WGS) entry which is preliminary data.</text>
</comment>
<proteinExistence type="predicted"/>
<protein>
    <submittedName>
        <fullName evidence="2">Uncharacterized protein</fullName>
    </submittedName>
</protein>
<evidence type="ECO:0000256" key="1">
    <source>
        <dbReference type="SAM" id="MobiDB-lite"/>
    </source>
</evidence>
<reference evidence="2 3" key="1">
    <citation type="journal article" date="2019" name="New Phytol.">
        <title>Comparative genomics reveals unique wood-decay strategies and fruiting body development in the Schizophyllaceae.</title>
        <authorList>
            <person name="Almasi E."/>
            <person name="Sahu N."/>
            <person name="Krizsan K."/>
            <person name="Balint B."/>
            <person name="Kovacs G.M."/>
            <person name="Kiss B."/>
            <person name="Cseklye J."/>
            <person name="Drula E."/>
            <person name="Henrissat B."/>
            <person name="Nagy I."/>
            <person name="Chovatia M."/>
            <person name="Adam C."/>
            <person name="LaButti K."/>
            <person name="Lipzen A."/>
            <person name="Riley R."/>
            <person name="Grigoriev I.V."/>
            <person name="Nagy L.G."/>
        </authorList>
    </citation>
    <scope>NUCLEOTIDE SEQUENCE [LARGE SCALE GENOMIC DNA]</scope>
    <source>
        <strain evidence="2 3">NL-1724</strain>
    </source>
</reference>
<gene>
    <name evidence="2" type="ORF">BD626DRAFT_502109</name>
</gene>
<accession>A0A550C933</accession>
<evidence type="ECO:0000313" key="2">
    <source>
        <dbReference type="EMBL" id="TRM61310.1"/>
    </source>
</evidence>
<dbReference type="AlphaFoldDB" id="A0A550C933"/>
<evidence type="ECO:0000313" key="3">
    <source>
        <dbReference type="Proteomes" id="UP000320762"/>
    </source>
</evidence>
<sequence length="185" mass="20676">MADDATEMADDVTEPISDVATEPFSDIATDPLSDVAIQPFSNVVTQPLSDATTELDAMEEGTDDTTYLTLADDYSMSPTYAPMDTDTDEDTERERILSSPAALQWRKLRAQYSLRRTYMTQNLREVPRAGPSIQEEDEGTEAHPYIEPLASGACPECGQLCETKKEWIDHAWCYNIEHNIDIDSD</sequence>
<keyword evidence="3" id="KW-1185">Reference proteome</keyword>
<organism evidence="2 3">
    <name type="scientific">Schizophyllum amplum</name>
    <dbReference type="NCBI Taxonomy" id="97359"/>
    <lineage>
        <taxon>Eukaryota</taxon>
        <taxon>Fungi</taxon>
        <taxon>Dikarya</taxon>
        <taxon>Basidiomycota</taxon>
        <taxon>Agaricomycotina</taxon>
        <taxon>Agaricomycetes</taxon>
        <taxon>Agaricomycetidae</taxon>
        <taxon>Agaricales</taxon>
        <taxon>Schizophyllaceae</taxon>
        <taxon>Schizophyllum</taxon>
    </lineage>
</organism>
<feature type="compositionally biased region" description="Acidic residues" evidence="1">
    <location>
        <begin position="1"/>
        <end position="13"/>
    </location>
</feature>
<name>A0A550C933_9AGAR</name>
<dbReference type="EMBL" id="VDMD01000017">
    <property type="protein sequence ID" value="TRM61310.1"/>
    <property type="molecule type" value="Genomic_DNA"/>
</dbReference>